<keyword evidence="5 9" id="KW-0862">Zinc</keyword>
<comment type="subcellular location">
    <subcellularLocation>
        <location evidence="1">Cytoplasm</location>
    </subcellularLocation>
</comment>
<dbReference type="GO" id="GO:0003700">
    <property type="term" value="F:DNA-binding transcription factor activity"/>
    <property type="evidence" value="ECO:0007669"/>
    <property type="project" value="InterPro"/>
</dbReference>
<feature type="binding site" evidence="9">
    <location>
        <position position="136"/>
    </location>
    <ligand>
        <name>Zn(2+)</name>
        <dbReference type="ChEBI" id="CHEBI:29105"/>
    </ligand>
</feature>
<dbReference type="RefSeq" id="WP_006916529.1">
    <property type="nucleotide sequence ID" value="NZ_GG698803.1"/>
</dbReference>
<organism evidence="11 12">
    <name type="scientific">Limosilactobacillus coleohominis 101-4-CHN</name>
    <dbReference type="NCBI Taxonomy" id="575594"/>
    <lineage>
        <taxon>Bacteria</taxon>
        <taxon>Bacillati</taxon>
        <taxon>Bacillota</taxon>
        <taxon>Bacilli</taxon>
        <taxon>Lactobacillales</taxon>
        <taxon>Lactobacillaceae</taxon>
        <taxon>Limosilactobacillus</taxon>
    </lineage>
</organism>
<evidence type="ECO:0000256" key="5">
    <source>
        <dbReference type="ARBA" id="ARBA00022833"/>
    </source>
</evidence>
<dbReference type="InterPro" id="IPR043135">
    <property type="entry name" value="Fur_C"/>
</dbReference>
<dbReference type="GO" id="GO:0000976">
    <property type="term" value="F:transcription cis-regulatory region binding"/>
    <property type="evidence" value="ECO:0007669"/>
    <property type="project" value="TreeGrafter"/>
</dbReference>
<evidence type="ECO:0000256" key="4">
    <source>
        <dbReference type="ARBA" id="ARBA00022491"/>
    </source>
</evidence>
<evidence type="ECO:0000256" key="9">
    <source>
        <dbReference type="PIRSR" id="PIRSR602481-1"/>
    </source>
</evidence>
<keyword evidence="7" id="KW-0238">DNA-binding</keyword>
<accession>C7XVI0</accession>
<dbReference type="OrthoDB" id="8659436at2"/>
<evidence type="ECO:0000256" key="3">
    <source>
        <dbReference type="ARBA" id="ARBA00022490"/>
    </source>
</evidence>
<dbReference type="eggNOG" id="COG0735">
    <property type="taxonomic scope" value="Bacteria"/>
</dbReference>
<dbReference type="HOGENOM" id="CLU_096072_5_1_9"/>
<feature type="binding site" evidence="9">
    <location>
        <position position="97"/>
    </location>
    <ligand>
        <name>Zn(2+)</name>
        <dbReference type="ChEBI" id="CHEBI:29105"/>
    </ligand>
</feature>
<dbReference type="EMBL" id="GG698803">
    <property type="protein sequence ID" value="EEU30346.1"/>
    <property type="molecule type" value="Genomic_DNA"/>
</dbReference>
<feature type="binding site" evidence="9">
    <location>
        <position position="100"/>
    </location>
    <ligand>
        <name>Zn(2+)</name>
        <dbReference type="ChEBI" id="CHEBI:29105"/>
    </ligand>
</feature>
<dbReference type="InterPro" id="IPR002481">
    <property type="entry name" value="FUR"/>
</dbReference>
<name>C7XVI0_9LACO</name>
<dbReference type="Pfam" id="PF01475">
    <property type="entry name" value="FUR"/>
    <property type="match status" value="1"/>
</dbReference>
<evidence type="ECO:0000256" key="2">
    <source>
        <dbReference type="ARBA" id="ARBA00007957"/>
    </source>
</evidence>
<keyword evidence="9" id="KW-0479">Metal-binding</keyword>
<gene>
    <name evidence="11" type="ORF">HMPREF0501_00724</name>
</gene>
<dbReference type="AlphaFoldDB" id="C7XVI0"/>
<evidence type="ECO:0000256" key="6">
    <source>
        <dbReference type="ARBA" id="ARBA00023015"/>
    </source>
</evidence>
<keyword evidence="6" id="KW-0805">Transcription regulation</keyword>
<keyword evidence="10" id="KW-0408">Iron</keyword>
<feature type="binding site" evidence="10">
    <location>
        <position position="91"/>
    </location>
    <ligand>
        <name>Fe cation</name>
        <dbReference type="ChEBI" id="CHEBI:24875"/>
    </ligand>
</feature>
<keyword evidence="3" id="KW-0963">Cytoplasm</keyword>
<dbReference type="STRING" id="575594.HMPREF0501_00724"/>
<keyword evidence="8" id="KW-0804">Transcription</keyword>
<dbReference type="GO" id="GO:0005737">
    <property type="term" value="C:cytoplasm"/>
    <property type="evidence" value="ECO:0007669"/>
    <property type="project" value="UniProtKB-SubCell"/>
</dbReference>
<keyword evidence="4" id="KW-0678">Repressor</keyword>
<keyword evidence="12" id="KW-1185">Reference proteome</keyword>
<evidence type="ECO:0000256" key="10">
    <source>
        <dbReference type="PIRSR" id="PIRSR602481-2"/>
    </source>
</evidence>
<dbReference type="CDD" id="cd07153">
    <property type="entry name" value="Fur_like"/>
    <property type="match status" value="1"/>
</dbReference>
<evidence type="ECO:0000256" key="7">
    <source>
        <dbReference type="ARBA" id="ARBA00023125"/>
    </source>
</evidence>
<dbReference type="Gene3D" id="3.30.1490.190">
    <property type="match status" value="1"/>
</dbReference>
<comment type="similarity">
    <text evidence="2">Belongs to the Fur family.</text>
</comment>
<dbReference type="InterPro" id="IPR036390">
    <property type="entry name" value="WH_DNA-bd_sf"/>
</dbReference>
<dbReference type="GO" id="GO:0008270">
    <property type="term" value="F:zinc ion binding"/>
    <property type="evidence" value="ECO:0007669"/>
    <property type="project" value="TreeGrafter"/>
</dbReference>
<dbReference type="Gene3D" id="1.10.10.10">
    <property type="entry name" value="Winged helix-like DNA-binding domain superfamily/Winged helix DNA-binding domain"/>
    <property type="match status" value="1"/>
</dbReference>
<evidence type="ECO:0000313" key="11">
    <source>
        <dbReference type="EMBL" id="EEU30346.1"/>
    </source>
</evidence>
<dbReference type="PANTHER" id="PTHR33202:SF1">
    <property type="entry name" value="FERRIC UPTAKE REGULATION PROTEIN"/>
    <property type="match status" value="1"/>
</dbReference>
<feature type="binding site" evidence="10">
    <location>
        <position position="128"/>
    </location>
    <ligand>
        <name>Fe cation</name>
        <dbReference type="ChEBI" id="CHEBI:24875"/>
    </ligand>
</feature>
<proteinExistence type="inferred from homology"/>
<evidence type="ECO:0000256" key="8">
    <source>
        <dbReference type="ARBA" id="ARBA00023163"/>
    </source>
</evidence>
<dbReference type="GO" id="GO:1900376">
    <property type="term" value="P:regulation of secondary metabolite biosynthetic process"/>
    <property type="evidence" value="ECO:0007669"/>
    <property type="project" value="TreeGrafter"/>
</dbReference>
<dbReference type="InterPro" id="IPR036388">
    <property type="entry name" value="WH-like_DNA-bd_sf"/>
</dbReference>
<protein>
    <submittedName>
        <fullName evidence="11">Transcriptional regulator, Fur family</fullName>
    </submittedName>
</protein>
<evidence type="ECO:0000256" key="1">
    <source>
        <dbReference type="ARBA" id="ARBA00004496"/>
    </source>
</evidence>
<dbReference type="Proteomes" id="UP000003987">
    <property type="component" value="Unassembled WGS sequence"/>
</dbReference>
<dbReference type="SUPFAM" id="SSF46785">
    <property type="entry name" value="Winged helix' DNA-binding domain"/>
    <property type="match status" value="1"/>
</dbReference>
<evidence type="ECO:0000313" key="12">
    <source>
        <dbReference type="Proteomes" id="UP000003987"/>
    </source>
</evidence>
<comment type="cofactor">
    <cofactor evidence="10">
        <name>Mn(2+)</name>
        <dbReference type="ChEBI" id="CHEBI:29035"/>
    </cofactor>
    <cofactor evidence="10">
        <name>Fe(2+)</name>
        <dbReference type="ChEBI" id="CHEBI:29033"/>
    </cofactor>
    <text evidence="10">Binds 1 Mn(2+) or Fe(2+) ion per subunit.</text>
</comment>
<reference evidence="11 12" key="1">
    <citation type="submission" date="2009-06" db="EMBL/GenBank/DDBJ databases">
        <title>The Genome Sequence of Lactobacillus coleohominis strain 101-4-CHN.</title>
        <authorList>
            <consortium name="The Broad Institute Genome Sequencing Platform"/>
            <person name="Ward D."/>
            <person name="Young S.K."/>
            <person name="Zeng Q."/>
            <person name="Koehrsen M."/>
            <person name="Alvarado L."/>
            <person name="Berlin A."/>
            <person name="Borenstein D."/>
            <person name="Chen Z."/>
            <person name="Engels R."/>
            <person name="Freedman E."/>
            <person name="Gellesch M."/>
            <person name="Goldberg J."/>
            <person name="Griggs A."/>
            <person name="Gujja S."/>
            <person name="Heiman D."/>
            <person name="Hepburn T."/>
            <person name="Howarth C."/>
            <person name="Jen D."/>
            <person name="Larson L."/>
            <person name="Lewis B."/>
            <person name="Mehta T."/>
            <person name="Park D."/>
            <person name="Pearson M."/>
            <person name="Roberts A."/>
            <person name="Saif S."/>
            <person name="Shea T."/>
            <person name="Shenoy N."/>
            <person name="Sisk P."/>
            <person name="Stolte C."/>
            <person name="Sykes S."/>
            <person name="Walk T."/>
            <person name="White J."/>
            <person name="Yandava C."/>
            <person name="Liu Y."/>
            <person name="Xu Q."/>
            <person name="Lander E."/>
            <person name="Nusbaum C."/>
            <person name="Galagan J."/>
            <person name="Birren B."/>
        </authorList>
    </citation>
    <scope>NUCLEOTIDE SEQUENCE [LARGE SCALE GENOMIC DNA]</scope>
    <source>
        <strain evidence="11 12">101-4-CHN</strain>
    </source>
</reference>
<dbReference type="GO" id="GO:0045892">
    <property type="term" value="P:negative regulation of DNA-templated transcription"/>
    <property type="evidence" value="ECO:0007669"/>
    <property type="project" value="TreeGrafter"/>
</dbReference>
<sequence>MTENLRHAKQLIKQQGLRWTKQRESLINILDSFLERYVDITEVDRQMRQQYPSISHDTIYRNLQEFKELKLVETKQGTNGLMVKLECDPHHHHHFICQNCGKVQEIKMPNFDYAAYQAQLPGAKITGHSFELYGYCAECQRKLKRKS</sequence>
<feature type="binding site" evidence="9">
    <location>
        <position position="139"/>
    </location>
    <ligand>
        <name>Zn(2+)</name>
        <dbReference type="ChEBI" id="CHEBI:29105"/>
    </ligand>
</feature>
<comment type="cofactor">
    <cofactor evidence="9">
        <name>Zn(2+)</name>
        <dbReference type="ChEBI" id="CHEBI:29105"/>
    </cofactor>
    <text evidence="9">Binds 1 zinc ion per subunit.</text>
</comment>
<dbReference type="PANTHER" id="PTHR33202">
    <property type="entry name" value="ZINC UPTAKE REGULATION PROTEIN"/>
    <property type="match status" value="1"/>
</dbReference>